<dbReference type="KEGG" id="lmoi:VV02_03165"/>
<dbReference type="PANTHER" id="PTHR43606">
    <property type="entry name" value="PHOSPHATASE, PUTATIVE (AFU_ORTHOLOGUE AFUA_6G08710)-RELATED"/>
    <property type="match status" value="1"/>
</dbReference>
<gene>
    <name evidence="5" type="ORF">VV02_03165</name>
</gene>
<evidence type="ECO:0000256" key="1">
    <source>
        <dbReference type="SAM" id="MobiDB-lite"/>
    </source>
</evidence>
<keyword evidence="6" id="KW-1185">Reference proteome</keyword>
<dbReference type="Proteomes" id="UP000066480">
    <property type="component" value="Chromosome"/>
</dbReference>
<keyword evidence="2" id="KW-0732">Signal</keyword>
<dbReference type="Gene3D" id="3.60.21.70">
    <property type="entry name" value="PhoD-like phosphatase"/>
    <property type="match status" value="1"/>
</dbReference>
<feature type="region of interest" description="Disordered" evidence="1">
    <location>
        <begin position="563"/>
        <end position="583"/>
    </location>
</feature>
<feature type="domain" description="PhoD-like phosphatase metallophosphatase" evidence="3">
    <location>
        <begin position="158"/>
        <end position="532"/>
    </location>
</feature>
<dbReference type="EMBL" id="CP011112">
    <property type="protein sequence ID" value="AKU15096.1"/>
    <property type="molecule type" value="Genomic_DNA"/>
</dbReference>
<proteinExistence type="predicted"/>
<dbReference type="InterPro" id="IPR029052">
    <property type="entry name" value="Metallo-depent_PP-like"/>
</dbReference>
<organism evidence="5 6">
    <name type="scientific">Luteipulveratus mongoliensis</name>
    <dbReference type="NCBI Taxonomy" id="571913"/>
    <lineage>
        <taxon>Bacteria</taxon>
        <taxon>Bacillati</taxon>
        <taxon>Actinomycetota</taxon>
        <taxon>Actinomycetes</taxon>
        <taxon>Micrococcales</taxon>
        <taxon>Dermacoccaceae</taxon>
        <taxon>Luteipulveratus</taxon>
    </lineage>
</organism>
<evidence type="ECO:0000259" key="3">
    <source>
        <dbReference type="Pfam" id="PF09423"/>
    </source>
</evidence>
<name>A0A0K1JEG5_9MICO</name>
<dbReference type="InterPro" id="IPR018946">
    <property type="entry name" value="PhoD-like_MPP"/>
</dbReference>
<dbReference type="InterPro" id="IPR038607">
    <property type="entry name" value="PhoD-like_sf"/>
</dbReference>
<dbReference type="PANTHER" id="PTHR43606:SF2">
    <property type="entry name" value="ALKALINE PHOSPHATASE FAMILY PROTEIN (AFU_ORTHOLOGUE AFUA_5G03860)"/>
    <property type="match status" value="1"/>
</dbReference>
<feature type="compositionally biased region" description="Low complexity" evidence="1">
    <location>
        <begin position="563"/>
        <end position="573"/>
    </location>
</feature>
<dbReference type="PATRIC" id="fig|571913.6.peg.648"/>
<dbReference type="Gene3D" id="2.60.40.380">
    <property type="entry name" value="Purple acid phosphatase-like, N-terminal"/>
    <property type="match status" value="1"/>
</dbReference>
<evidence type="ECO:0000313" key="6">
    <source>
        <dbReference type="Proteomes" id="UP000066480"/>
    </source>
</evidence>
<dbReference type="PROSITE" id="PS51318">
    <property type="entry name" value="TAT"/>
    <property type="match status" value="1"/>
</dbReference>
<evidence type="ECO:0000256" key="2">
    <source>
        <dbReference type="SAM" id="SignalP"/>
    </source>
</evidence>
<dbReference type="InterPro" id="IPR006311">
    <property type="entry name" value="TAT_signal"/>
</dbReference>
<dbReference type="OrthoDB" id="3497025at2"/>
<dbReference type="InterPro" id="IPR032093">
    <property type="entry name" value="PhoD_N"/>
</dbReference>
<dbReference type="CDD" id="cd07389">
    <property type="entry name" value="MPP_PhoD"/>
    <property type="match status" value="1"/>
</dbReference>
<protein>
    <submittedName>
        <fullName evidence="5">Alkaline phosphatase</fullName>
    </submittedName>
</protein>
<dbReference type="RefSeq" id="WP_052589753.1">
    <property type="nucleotide sequence ID" value="NZ_CP011112.1"/>
</dbReference>
<dbReference type="STRING" id="571913.VV02_03165"/>
<dbReference type="InterPro" id="IPR052900">
    <property type="entry name" value="Phospholipid_Metab_Enz"/>
</dbReference>
<feature type="domain" description="Phospholipase D N-terminal" evidence="4">
    <location>
        <begin position="45"/>
        <end position="145"/>
    </location>
</feature>
<reference evidence="5 6" key="1">
    <citation type="submission" date="2015-03" db="EMBL/GenBank/DDBJ databases">
        <title>Luteipulveratus halotolerans sp. nov., a novel actinobacterium (Dermacoccaceae) from Sarawak, Malaysia.</title>
        <authorList>
            <person name="Juboi H."/>
            <person name="Basik A."/>
            <person name="Shamsul S.S."/>
            <person name="Arnold P."/>
            <person name="Schmitt E.K."/>
            <person name="Sanglier J.-J."/>
            <person name="Yeo T."/>
        </authorList>
    </citation>
    <scope>NUCLEOTIDE SEQUENCE [LARGE SCALE GENOMIC DNA]</scope>
    <source>
        <strain evidence="5 6">MN07-A0370</strain>
    </source>
</reference>
<dbReference type="SUPFAM" id="SSF56300">
    <property type="entry name" value="Metallo-dependent phosphatases"/>
    <property type="match status" value="1"/>
</dbReference>
<dbReference type="Pfam" id="PF16655">
    <property type="entry name" value="PhoD_N"/>
    <property type="match status" value="1"/>
</dbReference>
<dbReference type="Pfam" id="PF09423">
    <property type="entry name" value="PhoD"/>
    <property type="match status" value="1"/>
</dbReference>
<evidence type="ECO:0000259" key="4">
    <source>
        <dbReference type="Pfam" id="PF16655"/>
    </source>
</evidence>
<feature type="signal peptide" evidence="2">
    <location>
        <begin position="1"/>
        <end position="23"/>
    </location>
</feature>
<dbReference type="AlphaFoldDB" id="A0A0K1JEG5"/>
<accession>A0A0K1JEG5</accession>
<evidence type="ECO:0000313" key="5">
    <source>
        <dbReference type="EMBL" id="AKU15096.1"/>
    </source>
</evidence>
<sequence length="583" mass="63421">MTTPGIKRRTVIAGVAAATAAVAAPRVFDPAVAAAPARDGIFGYGVASGDPTGTSVIIWTRATPPAKKHEPVATPGSGRGRSIPVQWEVARDPKFRKKVAHGTVHTRASSDHTVKVDVTCLKPYTRYYYRFHSLGEWSTVGRTQTAADIPGEVRALRMALVSCSNYTGGYFTAYRAIAQRDDLDFVLHVGDYIYEYGNGADRYGPKELVGVRDGAPATEILDLEDYRLRHALHKADPDARAAHRQHPWITIFDDHEVANNAWAAGAQNHQADEGPYLARRNAAMQAYLEWMPFRMPNQHVPHRGTRFFKRFTFGALGDLSILETRQNRSEQVTFPQSPLDGFVPIGVDPRIDAALASPDRHLPEREQLEWIKEGVATRGRRWHLFGNQVMITPIRYPGSALGAGDITLVNADQWDGYATDQASLLSHLQAQPARAGDVVVLTGDIHSSWACDLASSGAPAGVEFVTPSVTSDGFYEILRQFLGNPAPEVAVGATRQVVGAMQQINPGVKYLDGIGHGYTLIDVTPERVQADFHHTPVPTSAAPDPRVNAAVLPTYTRSFQTAAGSRRISAASGPVGPRNDHPA</sequence>
<feature type="chain" id="PRO_5039001438" evidence="2">
    <location>
        <begin position="24"/>
        <end position="583"/>
    </location>
</feature>